<proteinExistence type="predicted"/>
<dbReference type="EMBL" id="BLAL01000156">
    <property type="protein sequence ID" value="GES85503.1"/>
    <property type="molecule type" value="Genomic_DNA"/>
</dbReference>
<reference evidence="1" key="1">
    <citation type="submission" date="2019-10" db="EMBL/GenBank/DDBJ databases">
        <title>Conservation and host-specific expression of non-tandemly repeated heterogenous ribosome RNA gene in arbuscular mycorrhizal fungi.</title>
        <authorList>
            <person name="Maeda T."/>
            <person name="Kobayashi Y."/>
            <person name="Nakagawa T."/>
            <person name="Ezawa T."/>
            <person name="Yamaguchi K."/>
            <person name="Bino T."/>
            <person name="Nishimoto Y."/>
            <person name="Shigenobu S."/>
            <person name="Kawaguchi M."/>
        </authorList>
    </citation>
    <scope>NUCLEOTIDE SEQUENCE</scope>
    <source>
        <strain evidence="1">HR1</strain>
    </source>
</reference>
<organism evidence="1 2">
    <name type="scientific">Rhizophagus clarus</name>
    <dbReference type="NCBI Taxonomy" id="94130"/>
    <lineage>
        <taxon>Eukaryota</taxon>
        <taxon>Fungi</taxon>
        <taxon>Fungi incertae sedis</taxon>
        <taxon>Mucoromycota</taxon>
        <taxon>Glomeromycotina</taxon>
        <taxon>Glomeromycetes</taxon>
        <taxon>Glomerales</taxon>
        <taxon>Glomeraceae</taxon>
        <taxon>Rhizophagus</taxon>
    </lineage>
</organism>
<comment type="caution">
    <text evidence="1">The sequence shown here is derived from an EMBL/GenBank/DDBJ whole genome shotgun (WGS) entry which is preliminary data.</text>
</comment>
<sequence>MSIKNFDNQTLPNMFYLGAFLVIKRRHVLLFAFENSLEKKKRFDTANKKQVMCIMLRNSGLFWGDAYYIIYNYF</sequence>
<gene>
    <name evidence="1" type="ORF">RCL2_001260800</name>
</gene>
<protein>
    <submittedName>
        <fullName evidence="1">Uncharacterized protein</fullName>
    </submittedName>
</protein>
<dbReference type="AlphaFoldDB" id="A0A8H3QMS7"/>
<dbReference type="Proteomes" id="UP000615446">
    <property type="component" value="Unassembled WGS sequence"/>
</dbReference>
<evidence type="ECO:0000313" key="1">
    <source>
        <dbReference type="EMBL" id="GES85503.1"/>
    </source>
</evidence>
<name>A0A8H3QMS7_9GLOM</name>
<evidence type="ECO:0000313" key="2">
    <source>
        <dbReference type="Proteomes" id="UP000615446"/>
    </source>
</evidence>
<accession>A0A8H3QMS7</accession>